<sequence length="227" mass="25977">MKNICIIPARGGSKRIPKKNIVDFYGKPLIAHTIEAAIKANLFGDDIYVSSDSEEILATVDNYKDKGVKKILRPASLSGDNATLEDASIHLLETVDKDFDYLCMLMPNCPLRNEEDIKASFKLIVKNKVNTLMSVTDHYWLEPFWALEEKDGSLDFFFGRKYLTDSKKLPKVYCPSGAVRWVKANNFLKEKKYYGKDLIKYVIPFERGADIDTYDDLELAKKLYKIL</sequence>
<comment type="caution">
    <text evidence="1">The sequence shown here is derived from an EMBL/GenBank/DDBJ whole genome shotgun (WGS) entry which is preliminary data.</text>
</comment>
<evidence type="ECO:0000313" key="1">
    <source>
        <dbReference type="EMBL" id="OHA42081.1"/>
    </source>
</evidence>
<name>A0A1G2P3E6_9BACT</name>
<proteinExistence type="predicted"/>
<dbReference type="CDD" id="cd02513">
    <property type="entry name" value="CMP-NeuAc_Synthase"/>
    <property type="match status" value="1"/>
</dbReference>
<evidence type="ECO:0008006" key="3">
    <source>
        <dbReference type="Google" id="ProtNLM"/>
    </source>
</evidence>
<dbReference type="Proteomes" id="UP000176429">
    <property type="component" value="Unassembled WGS sequence"/>
</dbReference>
<dbReference type="InterPro" id="IPR050793">
    <property type="entry name" value="CMP-NeuNAc_synthase"/>
</dbReference>
<accession>A0A1G2P3E6</accession>
<dbReference type="InterPro" id="IPR003329">
    <property type="entry name" value="Cytidylyl_trans"/>
</dbReference>
<dbReference type="AlphaFoldDB" id="A0A1G2P3E6"/>
<dbReference type="PANTHER" id="PTHR21485:SF6">
    <property type="entry name" value="N-ACYLNEURAMINATE CYTIDYLYLTRANSFERASE-RELATED"/>
    <property type="match status" value="1"/>
</dbReference>
<evidence type="ECO:0000313" key="2">
    <source>
        <dbReference type="Proteomes" id="UP000176429"/>
    </source>
</evidence>
<reference evidence="1 2" key="1">
    <citation type="journal article" date="2016" name="Nat. Commun.">
        <title>Thousands of microbial genomes shed light on interconnected biogeochemical processes in an aquifer system.</title>
        <authorList>
            <person name="Anantharaman K."/>
            <person name="Brown C.T."/>
            <person name="Hug L.A."/>
            <person name="Sharon I."/>
            <person name="Castelle C.J."/>
            <person name="Probst A.J."/>
            <person name="Thomas B.C."/>
            <person name="Singh A."/>
            <person name="Wilkins M.J."/>
            <person name="Karaoz U."/>
            <person name="Brodie E.L."/>
            <person name="Williams K.H."/>
            <person name="Hubbard S.S."/>
            <person name="Banfield J.F."/>
        </authorList>
    </citation>
    <scope>NUCLEOTIDE SEQUENCE [LARGE SCALE GENOMIC DNA]</scope>
</reference>
<organism evidence="1 2">
    <name type="scientific">Candidatus Taylorbacteria bacterium RIFCSPLOWO2_02_FULL_46_40</name>
    <dbReference type="NCBI Taxonomy" id="1802329"/>
    <lineage>
        <taxon>Bacteria</taxon>
        <taxon>Candidatus Tayloriibacteriota</taxon>
    </lineage>
</organism>
<dbReference type="SUPFAM" id="SSF53448">
    <property type="entry name" value="Nucleotide-diphospho-sugar transferases"/>
    <property type="match status" value="1"/>
</dbReference>
<dbReference type="EMBL" id="MHSH01000012">
    <property type="protein sequence ID" value="OHA42081.1"/>
    <property type="molecule type" value="Genomic_DNA"/>
</dbReference>
<protein>
    <recommendedName>
        <fullName evidence="3">Acylneuraminate cytidylyltransferase</fullName>
    </recommendedName>
</protein>
<dbReference type="Gene3D" id="3.90.550.10">
    <property type="entry name" value="Spore Coat Polysaccharide Biosynthesis Protein SpsA, Chain A"/>
    <property type="match status" value="1"/>
</dbReference>
<dbReference type="InterPro" id="IPR029044">
    <property type="entry name" value="Nucleotide-diphossugar_trans"/>
</dbReference>
<dbReference type="GO" id="GO:0008781">
    <property type="term" value="F:N-acylneuraminate cytidylyltransferase activity"/>
    <property type="evidence" value="ECO:0007669"/>
    <property type="project" value="TreeGrafter"/>
</dbReference>
<gene>
    <name evidence="1" type="ORF">A3H68_03185</name>
</gene>
<dbReference type="Pfam" id="PF02348">
    <property type="entry name" value="CTP_transf_3"/>
    <property type="match status" value="1"/>
</dbReference>
<dbReference type="PANTHER" id="PTHR21485">
    <property type="entry name" value="HAD SUPERFAMILY MEMBERS CMAS AND KDSC"/>
    <property type="match status" value="1"/>
</dbReference>